<evidence type="ECO:0000313" key="17">
    <source>
        <dbReference type="EMBL" id="SDW05609.1"/>
    </source>
</evidence>
<dbReference type="Pfam" id="PF00989">
    <property type="entry name" value="PAS"/>
    <property type="match status" value="1"/>
</dbReference>
<evidence type="ECO:0000256" key="2">
    <source>
        <dbReference type="ARBA" id="ARBA00004236"/>
    </source>
</evidence>
<keyword evidence="4" id="KW-1003">Cell membrane</keyword>
<comment type="catalytic activity">
    <reaction evidence="1">
        <text>ATP + protein L-histidine = ADP + protein N-phospho-L-histidine.</text>
        <dbReference type="EC" id="2.7.13.3"/>
    </reaction>
</comment>
<evidence type="ECO:0000256" key="1">
    <source>
        <dbReference type="ARBA" id="ARBA00000085"/>
    </source>
</evidence>
<dbReference type="Pfam" id="PF13426">
    <property type="entry name" value="PAS_9"/>
    <property type="match status" value="1"/>
</dbReference>
<dbReference type="SUPFAM" id="SSF47384">
    <property type="entry name" value="Homodimeric domain of signal transducing histidine kinase"/>
    <property type="match status" value="1"/>
</dbReference>
<evidence type="ECO:0000313" key="19">
    <source>
        <dbReference type="Proteomes" id="UP000198669"/>
    </source>
</evidence>
<dbReference type="Pfam" id="PF00512">
    <property type="entry name" value="HisKA"/>
    <property type="match status" value="1"/>
</dbReference>
<dbReference type="Gene3D" id="3.30.450.20">
    <property type="entry name" value="PAS domain"/>
    <property type="match status" value="3"/>
</dbReference>
<keyword evidence="9" id="KW-0067">ATP-binding</keyword>
<reference evidence="16 20" key="3">
    <citation type="submission" date="2018-10" db="EMBL/GenBank/DDBJ databases">
        <title>Cultivation of a novel Methanohalophilus strain from Kebrit Deep of the Red Sea and a genomic comparison of members of the genus Methanohalophilus.</title>
        <authorList>
            <person name="Guan Y."/>
            <person name="Ngugi D.K."/>
            <person name="Stingl U."/>
        </authorList>
    </citation>
    <scope>NUCLEOTIDE SEQUENCE [LARGE SCALE GENOMIC DNA]</scope>
    <source>
        <strain evidence="16 20">DSM 3094</strain>
    </source>
</reference>
<keyword evidence="8 16" id="KW-0418">Kinase</keyword>
<evidence type="ECO:0000256" key="8">
    <source>
        <dbReference type="ARBA" id="ARBA00022777"/>
    </source>
</evidence>
<dbReference type="EMBL" id="CP017921">
    <property type="protein sequence ID" value="APH38395.1"/>
    <property type="molecule type" value="Genomic_DNA"/>
</dbReference>
<name>A0A1L3Q0M3_9EURY</name>
<evidence type="ECO:0000256" key="6">
    <source>
        <dbReference type="ARBA" id="ARBA00022679"/>
    </source>
</evidence>
<keyword evidence="10" id="KW-0902">Two-component regulatory system</keyword>
<dbReference type="NCBIfam" id="TIGR00229">
    <property type="entry name" value="sensory_box"/>
    <property type="match status" value="3"/>
</dbReference>
<dbReference type="PROSITE" id="PS50112">
    <property type="entry name" value="PAS"/>
    <property type="match status" value="3"/>
</dbReference>
<evidence type="ECO:0000313" key="16">
    <source>
        <dbReference type="EMBL" id="RNI10733.1"/>
    </source>
</evidence>
<dbReference type="SMART" id="SM00387">
    <property type="entry name" value="HATPase_c"/>
    <property type="match status" value="1"/>
</dbReference>
<keyword evidence="11" id="KW-0472">Membrane</keyword>
<evidence type="ECO:0000259" key="14">
    <source>
        <dbReference type="PROSITE" id="PS50113"/>
    </source>
</evidence>
<dbReference type="PANTHER" id="PTHR43711:SF1">
    <property type="entry name" value="HISTIDINE KINASE 1"/>
    <property type="match status" value="1"/>
</dbReference>
<evidence type="ECO:0000256" key="9">
    <source>
        <dbReference type="ARBA" id="ARBA00022840"/>
    </source>
</evidence>
<dbReference type="SMART" id="SM00086">
    <property type="entry name" value="PAC"/>
    <property type="match status" value="3"/>
</dbReference>
<dbReference type="InterPro" id="IPR036890">
    <property type="entry name" value="HATPase_C_sf"/>
</dbReference>
<evidence type="ECO:0000313" key="15">
    <source>
        <dbReference type="EMBL" id="APH38395.1"/>
    </source>
</evidence>
<evidence type="ECO:0000256" key="5">
    <source>
        <dbReference type="ARBA" id="ARBA00022553"/>
    </source>
</evidence>
<dbReference type="InterPro" id="IPR013656">
    <property type="entry name" value="PAS_4"/>
</dbReference>
<dbReference type="FunFam" id="3.30.565.10:FF:000023">
    <property type="entry name" value="PAS domain-containing sensor histidine kinase"/>
    <property type="match status" value="1"/>
</dbReference>
<dbReference type="Proteomes" id="UP000267921">
    <property type="component" value="Unassembled WGS sequence"/>
</dbReference>
<comment type="subcellular location">
    <subcellularLocation>
        <location evidence="2">Cell membrane</location>
    </subcellularLocation>
</comment>
<evidence type="ECO:0000256" key="7">
    <source>
        <dbReference type="ARBA" id="ARBA00022741"/>
    </source>
</evidence>
<evidence type="ECO:0000256" key="4">
    <source>
        <dbReference type="ARBA" id="ARBA00022475"/>
    </source>
</evidence>
<feature type="domain" description="PAS" evidence="13">
    <location>
        <begin position="284"/>
        <end position="329"/>
    </location>
</feature>
<dbReference type="CDD" id="cd00130">
    <property type="entry name" value="PAS"/>
    <property type="match status" value="3"/>
</dbReference>
<dbReference type="Pfam" id="PF08448">
    <property type="entry name" value="PAS_4"/>
    <property type="match status" value="1"/>
</dbReference>
<dbReference type="Gene3D" id="1.10.287.130">
    <property type="match status" value="1"/>
</dbReference>
<evidence type="ECO:0000313" key="18">
    <source>
        <dbReference type="Proteomes" id="UP000186879"/>
    </source>
</evidence>
<feature type="domain" description="PAS" evidence="13">
    <location>
        <begin position="164"/>
        <end position="235"/>
    </location>
</feature>
<dbReference type="InterPro" id="IPR050736">
    <property type="entry name" value="Sensor_HK_Regulatory"/>
</dbReference>
<dbReference type="GO" id="GO:0005524">
    <property type="term" value="F:ATP binding"/>
    <property type="evidence" value="ECO:0007669"/>
    <property type="project" value="UniProtKB-KW"/>
</dbReference>
<dbReference type="CDD" id="cd00082">
    <property type="entry name" value="HisKA"/>
    <property type="match status" value="1"/>
</dbReference>
<feature type="domain" description="PAC" evidence="14">
    <location>
        <begin position="235"/>
        <end position="290"/>
    </location>
</feature>
<evidence type="ECO:0000256" key="3">
    <source>
        <dbReference type="ARBA" id="ARBA00012438"/>
    </source>
</evidence>
<dbReference type="SUPFAM" id="SSF55874">
    <property type="entry name" value="ATPase domain of HSP90 chaperone/DNA topoisomerase II/histidine kinase"/>
    <property type="match status" value="1"/>
</dbReference>
<keyword evidence="5" id="KW-0597">Phosphoprotein</keyword>
<keyword evidence="18" id="KW-1185">Reference proteome</keyword>
<dbReference type="InterPro" id="IPR001610">
    <property type="entry name" value="PAC"/>
</dbReference>
<protein>
    <recommendedName>
        <fullName evidence="3">histidine kinase</fullName>
        <ecNumber evidence="3">2.7.13.3</ecNumber>
    </recommendedName>
</protein>
<dbReference type="KEGG" id="mhaz:BHR79_02095"/>
<dbReference type="Proteomes" id="UP000186879">
    <property type="component" value="Chromosome"/>
</dbReference>
<feature type="domain" description="PAC" evidence="14">
    <location>
        <begin position="111"/>
        <end position="163"/>
    </location>
</feature>
<reference evidence="15 18" key="1">
    <citation type="submission" date="2016-10" db="EMBL/GenBank/DDBJ databases">
        <title>Methanohalophilus halophilus.</title>
        <authorList>
            <person name="L'haridon S."/>
        </authorList>
    </citation>
    <scope>NUCLEOTIDE SEQUENCE [LARGE SCALE GENOMIC DNA]</scope>
    <source>
        <strain evidence="15 18">Z-7982</strain>
    </source>
</reference>
<accession>A0A1L3Q0M3</accession>
<evidence type="ECO:0000313" key="20">
    <source>
        <dbReference type="Proteomes" id="UP000267921"/>
    </source>
</evidence>
<dbReference type="GO" id="GO:0006355">
    <property type="term" value="P:regulation of DNA-templated transcription"/>
    <property type="evidence" value="ECO:0007669"/>
    <property type="project" value="InterPro"/>
</dbReference>
<evidence type="ECO:0000256" key="10">
    <source>
        <dbReference type="ARBA" id="ARBA00023012"/>
    </source>
</evidence>
<reference evidence="17 19" key="2">
    <citation type="submission" date="2016-10" db="EMBL/GenBank/DDBJ databases">
        <authorList>
            <person name="de Groot N.N."/>
        </authorList>
    </citation>
    <scope>NUCLEOTIDE SEQUENCE [LARGE SCALE GENOMIC DNA]</scope>
    <source>
        <strain evidence="17 19">Z-7982</strain>
    </source>
</reference>
<dbReference type="EMBL" id="RJJG01000001">
    <property type="protein sequence ID" value="RNI10733.1"/>
    <property type="molecule type" value="Genomic_DNA"/>
</dbReference>
<keyword evidence="6" id="KW-0808">Transferase</keyword>
<dbReference type="PROSITE" id="PS50109">
    <property type="entry name" value="HIS_KIN"/>
    <property type="match status" value="1"/>
</dbReference>
<feature type="domain" description="Histidine kinase" evidence="12">
    <location>
        <begin position="423"/>
        <end position="642"/>
    </location>
</feature>
<evidence type="ECO:0000259" key="13">
    <source>
        <dbReference type="PROSITE" id="PS50112"/>
    </source>
</evidence>
<dbReference type="SUPFAM" id="SSF55785">
    <property type="entry name" value="PYP-like sensor domain (PAS domain)"/>
    <property type="match status" value="3"/>
</dbReference>
<dbReference type="PROSITE" id="PS50113">
    <property type="entry name" value="PAC"/>
    <property type="match status" value="2"/>
</dbReference>
<dbReference type="PANTHER" id="PTHR43711">
    <property type="entry name" value="TWO-COMPONENT HISTIDINE KINASE"/>
    <property type="match status" value="1"/>
</dbReference>
<keyword evidence="7" id="KW-0547">Nucleotide-binding</keyword>
<feature type="domain" description="PAS" evidence="13">
    <location>
        <begin position="38"/>
        <end position="92"/>
    </location>
</feature>
<evidence type="ECO:0000259" key="12">
    <source>
        <dbReference type="PROSITE" id="PS50109"/>
    </source>
</evidence>
<dbReference type="Pfam" id="PF02518">
    <property type="entry name" value="HATPase_c"/>
    <property type="match status" value="1"/>
</dbReference>
<dbReference type="Gene3D" id="3.30.565.10">
    <property type="entry name" value="Histidine kinase-like ATPase, C-terminal domain"/>
    <property type="match status" value="1"/>
</dbReference>
<proteinExistence type="predicted"/>
<dbReference type="InterPro" id="IPR000700">
    <property type="entry name" value="PAS-assoc_C"/>
</dbReference>
<gene>
    <name evidence="15" type="ORF">BHR79_02095</name>
    <name evidence="16" type="ORF">EFE40_00690</name>
    <name evidence="17" type="ORF">SAMN04515625_0244</name>
</gene>
<dbReference type="CDD" id="cd16922">
    <property type="entry name" value="HATPase_EvgS-ArcB-TorS-like"/>
    <property type="match status" value="1"/>
</dbReference>
<dbReference type="EMBL" id="FNMU01000001">
    <property type="protein sequence ID" value="SDW05609.1"/>
    <property type="molecule type" value="Genomic_DNA"/>
</dbReference>
<dbReference type="GO" id="GO:0005886">
    <property type="term" value="C:plasma membrane"/>
    <property type="evidence" value="ECO:0007669"/>
    <property type="project" value="UniProtKB-SubCell"/>
</dbReference>
<sequence>MSILIEIPIHKFCKNIIHHIIYNVIDVHTLELNEPASKSKIFADMIQQSTDAMIYTTPDFTINFVNRTAEEMFGWTLPEIKGKPISIFHENDMTWEQKKEMFSNLYSGKAHEVEGISKRKDGSTFYCQIKISPLFTEKSRIYGYLGIIRDITEEKQNEDSLIKEIDLLTGLIGTARVIVAVLDRQGKIVYYNPHMEKLSGYELKEVKGENWFSRFIPGIEKEKIKSAFKKAIAGHPTEGNINPIVTKEGNEVIVEWYDTALKDDNGEVTGLLAIGNDITQRVEAEEKLKTIYENMPGGILMIGHDYIIKDVNYRTCEITGYKREELVGQLCDIVCPKGSASKKCPIWEEGEEGFRGMDTTIKCKNGRKKPILKNAQEITINGDKYILELFQDISERKNAEENAIEAKKAAEQANRSKSEFLANMSHELRTPLNSVIGFSDILSKEVRGELNDPQKKYVSNIAKSGNHLLSLINDILDLSKVEAGKMELEYSSFDLHEVLDEISILTKPLTSKKSIDLQMDLPPEDIRVYADRKKFKQIMYNLLSNASKFTPDKGTITIIANQEKDELKVAVSDTGIGIPEADRATIFEPFQQVKSSKSSEHKGTGLGLSLVRELVEMHGGQVGLKSEVGKGSTFTFTIPDKPTTN</sequence>
<dbReference type="SMART" id="SM00388">
    <property type="entry name" value="HisKA"/>
    <property type="match status" value="1"/>
</dbReference>
<dbReference type="InterPro" id="IPR036097">
    <property type="entry name" value="HisK_dim/P_sf"/>
</dbReference>
<dbReference type="InterPro" id="IPR003594">
    <property type="entry name" value="HATPase_dom"/>
</dbReference>
<dbReference type="InterPro" id="IPR000014">
    <property type="entry name" value="PAS"/>
</dbReference>
<organism evidence="15 18">
    <name type="scientific">Methanohalophilus halophilus</name>
    <dbReference type="NCBI Taxonomy" id="2177"/>
    <lineage>
        <taxon>Archaea</taxon>
        <taxon>Methanobacteriati</taxon>
        <taxon>Methanobacteriota</taxon>
        <taxon>Stenosarchaea group</taxon>
        <taxon>Methanomicrobia</taxon>
        <taxon>Methanosarcinales</taxon>
        <taxon>Methanosarcinaceae</taxon>
        <taxon>Methanohalophilus</taxon>
    </lineage>
</organism>
<dbReference type="Proteomes" id="UP000198669">
    <property type="component" value="Unassembled WGS sequence"/>
</dbReference>
<dbReference type="SMART" id="SM00091">
    <property type="entry name" value="PAS"/>
    <property type="match status" value="3"/>
</dbReference>
<dbReference type="AlphaFoldDB" id="A0A1L3Q0M3"/>
<dbReference type="InterPro" id="IPR035965">
    <property type="entry name" value="PAS-like_dom_sf"/>
</dbReference>
<dbReference type="InterPro" id="IPR004358">
    <property type="entry name" value="Sig_transdc_His_kin-like_C"/>
</dbReference>
<dbReference type="InterPro" id="IPR003661">
    <property type="entry name" value="HisK_dim/P_dom"/>
</dbReference>
<evidence type="ECO:0000256" key="11">
    <source>
        <dbReference type="ARBA" id="ARBA00023136"/>
    </source>
</evidence>
<dbReference type="STRING" id="2177.BHR79_02095"/>
<dbReference type="InterPro" id="IPR013767">
    <property type="entry name" value="PAS_fold"/>
</dbReference>
<dbReference type="PRINTS" id="PR00344">
    <property type="entry name" value="BCTRLSENSOR"/>
</dbReference>
<dbReference type="FunFam" id="1.10.287.130:FF:000038">
    <property type="entry name" value="Sensory transduction histidine kinase"/>
    <property type="match status" value="1"/>
</dbReference>
<dbReference type="InterPro" id="IPR005467">
    <property type="entry name" value="His_kinase_dom"/>
</dbReference>
<dbReference type="GO" id="GO:0000155">
    <property type="term" value="F:phosphorelay sensor kinase activity"/>
    <property type="evidence" value="ECO:0007669"/>
    <property type="project" value="InterPro"/>
</dbReference>
<dbReference type="EC" id="2.7.13.3" evidence="3"/>